<feature type="region of interest" description="Disordered" evidence="1">
    <location>
        <begin position="1"/>
        <end position="40"/>
    </location>
</feature>
<reference evidence="2 3" key="1">
    <citation type="submission" date="2023-10" db="EMBL/GenBank/DDBJ databases">
        <title>Genomes of two closely related lineages of the louse Polyplax serrata with different host specificities.</title>
        <authorList>
            <person name="Martinu J."/>
            <person name="Tarabai H."/>
            <person name="Stefka J."/>
            <person name="Hypsa V."/>
        </authorList>
    </citation>
    <scope>NUCLEOTIDE SEQUENCE [LARGE SCALE GENOMIC DNA]</scope>
    <source>
        <strain evidence="2">HR10_N</strain>
    </source>
</reference>
<evidence type="ECO:0000313" key="2">
    <source>
        <dbReference type="EMBL" id="KAK6639836.1"/>
    </source>
</evidence>
<gene>
    <name evidence="2" type="ORF">RUM43_008111</name>
</gene>
<dbReference type="EMBL" id="JAWJWE010000003">
    <property type="protein sequence ID" value="KAK6639836.1"/>
    <property type="molecule type" value="Genomic_DNA"/>
</dbReference>
<dbReference type="Proteomes" id="UP001372834">
    <property type="component" value="Unassembled WGS sequence"/>
</dbReference>
<accession>A0AAN8PEA2</accession>
<dbReference type="AlphaFoldDB" id="A0AAN8PEA2"/>
<protein>
    <submittedName>
        <fullName evidence="2">Uncharacterized protein</fullName>
    </submittedName>
</protein>
<name>A0AAN8PEA2_POLSC</name>
<feature type="compositionally biased region" description="Basic and acidic residues" evidence="1">
    <location>
        <begin position="7"/>
        <end position="30"/>
    </location>
</feature>
<proteinExistence type="predicted"/>
<evidence type="ECO:0000256" key="1">
    <source>
        <dbReference type="SAM" id="MobiDB-lite"/>
    </source>
</evidence>
<comment type="caution">
    <text evidence="2">The sequence shown here is derived from an EMBL/GenBank/DDBJ whole genome shotgun (WGS) entry which is preliminary data.</text>
</comment>
<sequence>MEENESGEDKFKESEEKKERSGSRVEKEFNTKNQADNGEEKIRVYVHVISKAYLPDAGTFQGSKNCEQEV</sequence>
<evidence type="ECO:0000313" key="3">
    <source>
        <dbReference type="Proteomes" id="UP001372834"/>
    </source>
</evidence>
<organism evidence="2 3">
    <name type="scientific">Polyplax serrata</name>
    <name type="common">Common mouse louse</name>
    <dbReference type="NCBI Taxonomy" id="468196"/>
    <lineage>
        <taxon>Eukaryota</taxon>
        <taxon>Metazoa</taxon>
        <taxon>Ecdysozoa</taxon>
        <taxon>Arthropoda</taxon>
        <taxon>Hexapoda</taxon>
        <taxon>Insecta</taxon>
        <taxon>Pterygota</taxon>
        <taxon>Neoptera</taxon>
        <taxon>Paraneoptera</taxon>
        <taxon>Psocodea</taxon>
        <taxon>Troctomorpha</taxon>
        <taxon>Phthiraptera</taxon>
        <taxon>Anoplura</taxon>
        <taxon>Polyplacidae</taxon>
        <taxon>Polyplax</taxon>
    </lineage>
</organism>